<dbReference type="InterPro" id="IPR008928">
    <property type="entry name" value="6-hairpin_glycosidase_sf"/>
</dbReference>
<dbReference type="STRING" id="2010991.A0A3M2SBS4"/>
<protein>
    <recommendedName>
        <fullName evidence="1">Alpha-L-rhamnosidase six-hairpin glycosidase domain-containing protein</fullName>
    </recommendedName>
</protein>
<dbReference type="AlphaFoldDB" id="A0A3M2SBS4"/>
<dbReference type="Gene3D" id="1.50.10.10">
    <property type="match status" value="1"/>
</dbReference>
<name>A0A3M2SBS4_9HYPO</name>
<dbReference type="Gene3D" id="2.60.420.10">
    <property type="entry name" value="Maltose phosphorylase, domain 3"/>
    <property type="match status" value="1"/>
</dbReference>
<proteinExistence type="predicted"/>
<evidence type="ECO:0000313" key="3">
    <source>
        <dbReference type="Proteomes" id="UP000277212"/>
    </source>
</evidence>
<dbReference type="SUPFAM" id="SSF48208">
    <property type="entry name" value="Six-hairpin glycosidases"/>
    <property type="match status" value="1"/>
</dbReference>
<evidence type="ECO:0000259" key="1">
    <source>
        <dbReference type="Pfam" id="PF17389"/>
    </source>
</evidence>
<dbReference type="GO" id="GO:0003824">
    <property type="term" value="F:catalytic activity"/>
    <property type="evidence" value="ECO:0007669"/>
    <property type="project" value="UniProtKB-ARBA"/>
</dbReference>
<dbReference type="Gene3D" id="2.60.120.260">
    <property type="entry name" value="Galactose-binding domain-like"/>
    <property type="match status" value="1"/>
</dbReference>
<organism evidence="2 3">
    <name type="scientific">Fusarium kuroshium</name>
    <dbReference type="NCBI Taxonomy" id="2010991"/>
    <lineage>
        <taxon>Eukaryota</taxon>
        <taxon>Fungi</taxon>
        <taxon>Dikarya</taxon>
        <taxon>Ascomycota</taxon>
        <taxon>Pezizomycotina</taxon>
        <taxon>Sordariomycetes</taxon>
        <taxon>Hypocreomycetidae</taxon>
        <taxon>Hypocreales</taxon>
        <taxon>Nectriaceae</taxon>
        <taxon>Fusarium</taxon>
        <taxon>Fusarium solani species complex</taxon>
    </lineage>
</organism>
<dbReference type="PANTHER" id="PTHR34987">
    <property type="entry name" value="C, PUTATIVE (AFU_ORTHOLOGUE AFUA_3G02880)-RELATED"/>
    <property type="match status" value="1"/>
</dbReference>
<gene>
    <name evidence="2" type="ORF">CDV36_005298</name>
</gene>
<dbReference type="GO" id="GO:0005975">
    <property type="term" value="P:carbohydrate metabolic process"/>
    <property type="evidence" value="ECO:0007669"/>
    <property type="project" value="InterPro"/>
</dbReference>
<dbReference type="InterPro" id="IPR035396">
    <property type="entry name" value="Bac_rhamnosid6H"/>
</dbReference>
<keyword evidence="3" id="KW-1185">Reference proteome</keyword>
<dbReference type="InterPro" id="IPR008979">
    <property type="entry name" value="Galactose-bd-like_sf"/>
</dbReference>
<dbReference type="Proteomes" id="UP000277212">
    <property type="component" value="Unassembled WGS sequence"/>
</dbReference>
<dbReference type="InterPro" id="IPR012341">
    <property type="entry name" value="6hp_glycosidase-like_sf"/>
</dbReference>
<dbReference type="SUPFAM" id="SSF49785">
    <property type="entry name" value="Galactose-binding domain-like"/>
    <property type="match status" value="1"/>
</dbReference>
<dbReference type="OrthoDB" id="6503935at2759"/>
<feature type="domain" description="Alpha-L-rhamnosidase six-hairpin glycosidase" evidence="1">
    <location>
        <begin position="318"/>
        <end position="586"/>
    </location>
</feature>
<comment type="caution">
    <text evidence="2">The sequence shown here is derived from an EMBL/GenBank/DDBJ whole genome shotgun (WGS) entry which is preliminary data.</text>
</comment>
<dbReference type="Pfam" id="PF17389">
    <property type="entry name" value="Bac_rhamnosid6H"/>
    <property type="match status" value="1"/>
</dbReference>
<sequence>MEPPWESSTKWVWLPGYDDSRNPGSIVFFRREFELSNTNPLSINVTADSRYRLYLNGQLISVGPCKGTPLHWHYESVNVTSHLRVGTNVLAAQVLRYSPAHRGNTSIMRTGTPGFILLARSEGFLLATDEEWSCIEDQSTTFLGQSETDLFLSINENVQGSLRHRGWDMPALTYIPKRFKGVTKVIETAGSSPEKVEEQWNALLIRNEPVTIPANSQVFLDIQATEYTTGYLTFAFSNGTGAHVGHLSAESYELEPRDREITRKKGNRVDFQNGYLNGVFLRVKITTEAEPLTISDISYEETNYPLEVRAKFKAPRSPMKQQFWDISLRTLKNCMHETYEDCPFYEQSQFLFDTRTQILLNYIVSGDDRLARKALLDFHSSLRPNGLIAMRYPAHTNISLPGFSLFFPMMVHDHIMYKGDVSLAKRFFPTIDTILGYFDRLLTEQGLVGPLDPRSWSFVDWVDAWEWGMPTASKVGPVTYFSLAYAMSLGYLVEVARFIGRQGLAVEYLDRKAAVISAVNAHCFDGTWYYDGPIDSLSESPLEWRSQHCQIYAVLSGAIEGNEARDLMSRALDDKSVHEVTLSQGFYLFRALEKTGVTAMRGLLLACPGFTVVDVKPLPALLEEVDSKTVTPSGMLHIRWAPVADSHRESVISASTMIKSTFPTHHSIISQC</sequence>
<evidence type="ECO:0000313" key="2">
    <source>
        <dbReference type="EMBL" id="RMJ15021.1"/>
    </source>
</evidence>
<reference evidence="2 3" key="1">
    <citation type="submission" date="2017-06" db="EMBL/GenBank/DDBJ databases">
        <title>Comparative genomic analysis of Ambrosia Fusariam Clade fungi.</title>
        <authorList>
            <person name="Stajich J.E."/>
            <person name="Carrillo J."/>
            <person name="Kijimoto T."/>
            <person name="Eskalen A."/>
            <person name="O'Donnell K."/>
            <person name="Kasson M."/>
        </authorList>
    </citation>
    <scope>NUCLEOTIDE SEQUENCE [LARGE SCALE GENOMIC DNA]</scope>
    <source>
        <strain evidence="2">UCR3666</strain>
    </source>
</reference>
<dbReference type="PANTHER" id="PTHR34987:SF2">
    <property type="entry name" value="B, PUTATIVE (AFU_ORTHOLOGUE AFUA_7G05040)-RELATED"/>
    <property type="match status" value="1"/>
</dbReference>
<accession>A0A3M2SBS4</accession>
<dbReference type="EMBL" id="NKUJ01000072">
    <property type="protein sequence ID" value="RMJ15021.1"/>
    <property type="molecule type" value="Genomic_DNA"/>
</dbReference>